<organism evidence="2">
    <name type="scientific">Strongyloides ratti</name>
    <name type="common">Parasitic roundworm</name>
    <dbReference type="NCBI Taxonomy" id="34506"/>
    <lineage>
        <taxon>Eukaryota</taxon>
        <taxon>Metazoa</taxon>
        <taxon>Ecdysozoa</taxon>
        <taxon>Nematoda</taxon>
        <taxon>Chromadorea</taxon>
        <taxon>Rhabditida</taxon>
        <taxon>Tylenchina</taxon>
        <taxon>Panagrolaimomorpha</taxon>
        <taxon>Strongyloidoidea</taxon>
        <taxon>Strongyloididae</taxon>
        <taxon>Strongyloides</taxon>
    </lineage>
</organism>
<evidence type="ECO:0000313" key="2">
    <source>
        <dbReference type="EMBL" id="CEF68427.1"/>
    </source>
</evidence>
<dbReference type="Proteomes" id="UP000035682">
    <property type="component" value="Unplaced"/>
</dbReference>
<feature type="transmembrane region" description="Helical" evidence="1">
    <location>
        <begin position="117"/>
        <end position="142"/>
    </location>
</feature>
<protein>
    <submittedName>
        <fullName evidence="2 4">Uncharacterized protein</fullName>
    </submittedName>
</protein>
<dbReference type="AlphaFoldDB" id="A0A090LF83"/>
<keyword evidence="3" id="KW-1185">Reference proteome</keyword>
<gene>
    <name evidence="2 4 5" type="ORF">SRAE_2000308400</name>
</gene>
<evidence type="ECO:0000313" key="4">
    <source>
        <dbReference type="WBParaSite" id="SRAE_2000308400.1"/>
    </source>
</evidence>
<evidence type="ECO:0000313" key="5">
    <source>
        <dbReference type="WormBase" id="SRAE_2000308400"/>
    </source>
</evidence>
<dbReference type="CTD" id="36380797"/>
<reference evidence="4" key="2">
    <citation type="submission" date="2020-12" db="UniProtKB">
        <authorList>
            <consortium name="WormBaseParasite"/>
        </authorList>
    </citation>
    <scope>IDENTIFICATION</scope>
</reference>
<sequence>MDISKNSGNLTPSEKRELRRQKILGNTEGRVNRLFGVAGVRPEAAPALDGITQNQLHETINNHIQKEDKTDINKGKAFYDNDNEYKDTELEESLKKIDNLDISKLIKPNTFSMRANISLLILVIIFSLTNIPFLPSIFMIVISNVMVEIRKTAPKVDKVNLMLLSMESMKRLVVAIFIYFIFNVLYSYTTH</sequence>
<dbReference type="RefSeq" id="XP_024507627.1">
    <property type="nucleotide sequence ID" value="XM_024654235.1"/>
</dbReference>
<accession>A0A090LF83</accession>
<keyword evidence="1" id="KW-1133">Transmembrane helix</keyword>
<dbReference type="EMBL" id="LN609529">
    <property type="protein sequence ID" value="CEF68427.1"/>
    <property type="molecule type" value="Genomic_DNA"/>
</dbReference>
<evidence type="ECO:0000256" key="1">
    <source>
        <dbReference type="SAM" id="Phobius"/>
    </source>
</evidence>
<dbReference type="WormBase" id="SRAE_2000308400">
    <property type="protein sequence ID" value="SRP07084"/>
    <property type="gene ID" value="WBGene00263304"/>
</dbReference>
<evidence type="ECO:0000313" key="3">
    <source>
        <dbReference type="Proteomes" id="UP000035682"/>
    </source>
</evidence>
<keyword evidence="1" id="KW-0812">Transmembrane</keyword>
<name>A0A090LF83_STRRB</name>
<dbReference type="WBParaSite" id="SRAE_2000308400.1">
    <property type="protein sequence ID" value="SRAE_2000308400.1"/>
    <property type="gene ID" value="WBGene00263304"/>
</dbReference>
<proteinExistence type="predicted"/>
<keyword evidence="1" id="KW-0472">Membrane</keyword>
<reference evidence="2 3" key="1">
    <citation type="submission" date="2014-09" db="EMBL/GenBank/DDBJ databases">
        <authorList>
            <person name="Martin A.A."/>
        </authorList>
    </citation>
    <scope>NUCLEOTIDE SEQUENCE</scope>
    <source>
        <strain evidence="3">ED321</strain>
        <strain evidence="2">ED321 Heterogonic</strain>
    </source>
</reference>
<feature type="transmembrane region" description="Helical" evidence="1">
    <location>
        <begin position="172"/>
        <end position="189"/>
    </location>
</feature>
<dbReference type="GeneID" id="36380797"/>